<feature type="compositionally biased region" description="Basic residues" evidence="1">
    <location>
        <begin position="127"/>
        <end position="144"/>
    </location>
</feature>
<keyword evidence="3" id="KW-1185">Reference proteome</keyword>
<organism evidence="2 3">
    <name type="scientific">Streptomyces chartreusis NRRL 3882</name>
    <dbReference type="NCBI Taxonomy" id="1079985"/>
    <lineage>
        <taxon>Bacteria</taxon>
        <taxon>Bacillati</taxon>
        <taxon>Actinomycetota</taxon>
        <taxon>Actinomycetes</taxon>
        <taxon>Kitasatosporales</taxon>
        <taxon>Streptomycetaceae</taxon>
        <taxon>Streptomyces</taxon>
    </lineage>
</organism>
<accession>A0A2N9BEF5</accession>
<dbReference type="AlphaFoldDB" id="A0A2N9BEF5"/>
<protein>
    <submittedName>
        <fullName evidence="2">Uncharacterized protein</fullName>
    </submittedName>
</protein>
<gene>
    <name evidence="2" type="ORF">SCNRRL3882_5204</name>
</gene>
<name>A0A2N9BEF5_STRCX</name>
<dbReference type="Proteomes" id="UP000235464">
    <property type="component" value="Chromosome I"/>
</dbReference>
<evidence type="ECO:0000313" key="2">
    <source>
        <dbReference type="EMBL" id="SOR81752.1"/>
    </source>
</evidence>
<dbReference type="EMBL" id="LT963352">
    <property type="protein sequence ID" value="SOR81752.1"/>
    <property type="molecule type" value="Genomic_DNA"/>
</dbReference>
<proteinExistence type="predicted"/>
<feature type="region of interest" description="Disordered" evidence="1">
    <location>
        <begin position="97"/>
        <end position="144"/>
    </location>
</feature>
<sequence length="144" mass="15674">MFVVCTGCLSSASWVRWMYVTSVALWTSSSDASLGGRLLDSGCPTAGVNGDAERGHAVHDSRPGVWSSLGEKDECVGGQVVRLPTRRLLHRSAVGKELVRGSTHRSPSAMPNRAAMQGPPCDSLRVRERRKPWSRAKARSTTRR</sequence>
<evidence type="ECO:0000313" key="3">
    <source>
        <dbReference type="Proteomes" id="UP000235464"/>
    </source>
</evidence>
<evidence type="ECO:0000256" key="1">
    <source>
        <dbReference type="SAM" id="MobiDB-lite"/>
    </source>
</evidence>
<reference evidence="3" key="1">
    <citation type="submission" date="2017-11" db="EMBL/GenBank/DDBJ databases">
        <authorList>
            <person name="Wibberg D."/>
        </authorList>
    </citation>
    <scope>NUCLEOTIDE SEQUENCE [LARGE SCALE GENOMIC DNA]</scope>
</reference>